<evidence type="ECO:0000313" key="1">
    <source>
        <dbReference type="EMBL" id="GBC62921.1"/>
    </source>
</evidence>
<reference evidence="2" key="1">
    <citation type="submission" date="2017-11" db="EMBL/GenBank/DDBJ databases">
        <authorList>
            <person name="Watanabe M."/>
            <person name="Kojima H."/>
        </authorList>
    </citation>
    <scope>NUCLEOTIDE SEQUENCE [LARGE SCALE GENOMIC DNA]</scope>
    <source>
        <strain evidence="2">Tokyo 01</strain>
    </source>
</reference>
<proteinExistence type="predicted"/>
<dbReference type="AlphaFoldDB" id="A0A401G137"/>
<reference evidence="2" key="2">
    <citation type="submission" date="2019-01" db="EMBL/GenBank/DDBJ databases">
        <title>Genome sequence of Desulfonema ishimotonii strain Tokyo 01.</title>
        <authorList>
            <person name="Fukui M."/>
        </authorList>
    </citation>
    <scope>NUCLEOTIDE SEQUENCE [LARGE SCALE GENOMIC DNA]</scope>
    <source>
        <strain evidence="2">Tokyo 01</strain>
    </source>
</reference>
<sequence length="104" mass="10736">MTSLEIDSGICGFSTVVRVSATPGESAAVEIESKCKQIANLAAQLHTVDGTDLFKKTINRNPVYEKAGACGLHAGCPVPCGIIKAVEAELGFALKKGASIAFQA</sequence>
<dbReference type="Proteomes" id="UP000288096">
    <property type="component" value="Unassembled WGS sequence"/>
</dbReference>
<protein>
    <submittedName>
        <fullName evidence="1">Uncharacterized protein</fullName>
    </submittedName>
</protein>
<name>A0A401G137_9BACT</name>
<accession>A0A401G137</accession>
<organism evidence="1 2">
    <name type="scientific">Desulfonema ishimotonii</name>
    <dbReference type="NCBI Taxonomy" id="45657"/>
    <lineage>
        <taxon>Bacteria</taxon>
        <taxon>Pseudomonadati</taxon>
        <taxon>Thermodesulfobacteriota</taxon>
        <taxon>Desulfobacteria</taxon>
        <taxon>Desulfobacterales</taxon>
        <taxon>Desulfococcaceae</taxon>
        <taxon>Desulfonema</taxon>
    </lineage>
</organism>
<keyword evidence="2" id="KW-1185">Reference proteome</keyword>
<dbReference type="OrthoDB" id="1807880at2"/>
<dbReference type="EMBL" id="BEXT01000001">
    <property type="protein sequence ID" value="GBC62921.1"/>
    <property type="molecule type" value="Genomic_DNA"/>
</dbReference>
<evidence type="ECO:0000313" key="2">
    <source>
        <dbReference type="Proteomes" id="UP000288096"/>
    </source>
</evidence>
<gene>
    <name evidence="1" type="ORF">DENIS_3905</name>
</gene>
<dbReference type="Pfam" id="PF22263">
    <property type="entry name" value="DUF6951"/>
    <property type="match status" value="1"/>
</dbReference>
<dbReference type="InterPro" id="IPR054227">
    <property type="entry name" value="DUF6951"/>
</dbReference>
<dbReference type="RefSeq" id="WP_124330053.1">
    <property type="nucleotide sequence ID" value="NZ_BEXT01000001.1"/>
</dbReference>
<comment type="caution">
    <text evidence="1">The sequence shown here is derived from an EMBL/GenBank/DDBJ whole genome shotgun (WGS) entry which is preliminary data.</text>
</comment>